<dbReference type="InterPro" id="IPR000859">
    <property type="entry name" value="CUB_dom"/>
</dbReference>
<keyword evidence="1" id="KW-0677">Repeat</keyword>
<dbReference type="SMART" id="SM00042">
    <property type="entry name" value="CUB"/>
    <property type="match status" value="1"/>
</dbReference>
<dbReference type="PROSITE" id="PS50234">
    <property type="entry name" value="VWFA"/>
    <property type="match status" value="1"/>
</dbReference>
<evidence type="ECO:0000259" key="6">
    <source>
        <dbReference type="PROSITE" id="PS50234"/>
    </source>
</evidence>
<comment type="caution">
    <text evidence="3">Lacks conserved residue(s) required for the propagation of feature annotation.</text>
</comment>
<feature type="domain" description="VWFA" evidence="6">
    <location>
        <begin position="162"/>
        <end position="349"/>
    </location>
</feature>
<dbReference type="Pfam" id="PF00431">
    <property type="entry name" value="CUB"/>
    <property type="match status" value="1"/>
</dbReference>
<dbReference type="PANTHER" id="PTHR24251">
    <property type="entry name" value="OVOCHYMASE-RELATED"/>
    <property type="match status" value="1"/>
</dbReference>
<reference evidence="7 8" key="1">
    <citation type="submission" date="2023-08" db="EMBL/GenBank/DDBJ databases">
        <title>A Necator americanus chromosomal reference genome.</title>
        <authorList>
            <person name="Ilik V."/>
            <person name="Petrzelkova K.J."/>
            <person name="Pardy F."/>
            <person name="Fuh T."/>
            <person name="Niatou-Singa F.S."/>
            <person name="Gouil Q."/>
            <person name="Baker L."/>
            <person name="Ritchie M.E."/>
            <person name="Jex A.R."/>
            <person name="Gazzola D."/>
            <person name="Li H."/>
            <person name="Toshio Fujiwara R."/>
            <person name="Zhan B."/>
            <person name="Aroian R.V."/>
            <person name="Pafco B."/>
            <person name="Schwarz E.M."/>
        </authorList>
    </citation>
    <scope>NUCLEOTIDE SEQUENCE [LARGE SCALE GENOMIC DNA]</scope>
    <source>
        <strain evidence="7 8">Aroian</strain>
        <tissue evidence="7">Whole animal</tissue>
    </source>
</reference>
<dbReference type="InterPro" id="IPR002035">
    <property type="entry name" value="VWF_A"/>
</dbReference>
<proteinExistence type="predicted"/>
<evidence type="ECO:0000313" key="7">
    <source>
        <dbReference type="EMBL" id="KAK6744689.1"/>
    </source>
</evidence>
<feature type="signal peptide" evidence="4">
    <location>
        <begin position="1"/>
        <end position="19"/>
    </location>
</feature>
<comment type="caution">
    <text evidence="7">The sequence shown here is derived from an EMBL/GenBank/DDBJ whole genome shotgun (WGS) entry which is preliminary data.</text>
</comment>
<accession>A0ABR1D2D3</accession>
<dbReference type="InterPro" id="IPR036465">
    <property type="entry name" value="vWFA_dom_sf"/>
</dbReference>
<dbReference type="SUPFAM" id="SSF53300">
    <property type="entry name" value="vWA-like"/>
    <property type="match status" value="1"/>
</dbReference>
<evidence type="ECO:0000313" key="8">
    <source>
        <dbReference type="Proteomes" id="UP001303046"/>
    </source>
</evidence>
<dbReference type="Gene3D" id="3.40.50.410">
    <property type="entry name" value="von Willebrand factor, type A domain"/>
    <property type="match status" value="1"/>
</dbReference>
<dbReference type="Gene3D" id="2.60.120.290">
    <property type="entry name" value="Spermadhesin, CUB domain"/>
    <property type="match status" value="1"/>
</dbReference>
<keyword evidence="4" id="KW-0732">Signal</keyword>
<dbReference type="CDD" id="cd00041">
    <property type="entry name" value="CUB"/>
    <property type="match status" value="1"/>
</dbReference>
<feature type="disulfide bond" evidence="3">
    <location>
        <begin position="39"/>
        <end position="66"/>
    </location>
</feature>
<feature type="chain" id="PRO_5047053494" description="CUB domain protein" evidence="4">
    <location>
        <begin position="20"/>
        <end position="363"/>
    </location>
</feature>
<dbReference type="EMBL" id="JAVFWL010000003">
    <property type="protein sequence ID" value="KAK6744689.1"/>
    <property type="molecule type" value="Genomic_DNA"/>
</dbReference>
<dbReference type="SUPFAM" id="SSF49854">
    <property type="entry name" value="Spermadhesin, CUB domain"/>
    <property type="match status" value="1"/>
</dbReference>
<protein>
    <recommendedName>
        <fullName evidence="9">CUB domain protein</fullName>
    </recommendedName>
</protein>
<gene>
    <name evidence="7" type="primary">Necator_chrIII.g12185</name>
    <name evidence="7" type="ORF">RB195_011419</name>
</gene>
<dbReference type="PROSITE" id="PS01180">
    <property type="entry name" value="CUB"/>
    <property type="match status" value="1"/>
</dbReference>
<evidence type="ECO:0000256" key="4">
    <source>
        <dbReference type="SAM" id="SignalP"/>
    </source>
</evidence>
<keyword evidence="2 3" id="KW-1015">Disulfide bond</keyword>
<dbReference type="InterPro" id="IPR035914">
    <property type="entry name" value="Sperma_CUB_dom_sf"/>
</dbReference>
<feature type="domain" description="CUB" evidence="5">
    <location>
        <begin position="39"/>
        <end position="153"/>
    </location>
</feature>
<keyword evidence="8" id="KW-1185">Reference proteome</keyword>
<evidence type="ECO:0008006" key="9">
    <source>
        <dbReference type="Google" id="ProtNLM"/>
    </source>
</evidence>
<name>A0ABR1D2D3_NECAM</name>
<evidence type="ECO:0000256" key="3">
    <source>
        <dbReference type="PROSITE-ProRule" id="PRU00059"/>
    </source>
</evidence>
<evidence type="ECO:0000256" key="1">
    <source>
        <dbReference type="ARBA" id="ARBA00022737"/>
    </source>
</evidence>
<dbReference type="Proteomes" id="UP001303046">
    <property type="component" value="Unassembled WGS sequence"/>
</dbReference>
<sequence>MLATFVLFALIQGILPTRGDVRRIAKNPINSGKLAYTGCPENNDFYYEGVISSPYYPNQYPPNTECYYYITAEPGKLLRFNFTHFDLESCCDYVTIYDGRDQRSPKLVQFGGPNTGILVPNGTYTTTQRYALVTFQSDPIVQQTGFQFIYDSVYTASPCDRDIVLMLSGFSTVGTQDNFVKQLQFVANVLTPTWNVALNKIRVVINLMVSADYALAWAADDVPDNQKLTQTILGMTKYIPDVTQNNKTDLSCIFQYAQLDVGPDSSENMEREGISKVVIAFVPQNPNDDQDFFEAKEFAHTIHNVDDTKLILVAMGRNLDVPRLGQLSYGSGFTLSADYDSLSSLVPALNKAICADLSTSCGA</sequence>
<evidence type="ECO:0000259" key="5">
    <source>
        <dbReference type="PROSITE" id="PS01180"/>
    </source>
</evidence>
<organism evidence="7 8">
    <name type="scientific">Necator americanus</name>
    <name type="common">Human hookworm</name>
    <dbReference type="NCBI Taxonomy" id="51031"/>
    <lineage>
        <taxon>Eukaryota</taxon>
        <taxon>Metazoa</taxon>
        <taxon>Ecdysozoa</taxon>
        <taxon>Nematoda</taxon>
        <taxon>Chromadorea</taxon>
        <taxon>Rhabditida</taxon>
        <taxon>Rhabditina</taxon>
        <taxon>Rhabditomorpha</taxon>
        <taxon>Strongyloidea</taxon>
        <taxon>Ancylostomatidae</taxon>
        <taxon>Bunostominae</taxon>
        <taxon>Necator</taxon>
    </lineage>
</organism>
<evidence type="ECO:0000256" key="2">
    <source>
        <dbReference type="ARBA" id="ARBA00023157"/>
    </source>
</evidence>